<keyword evidence="3" id="KW-1185">Reference proteome</keyword>
<gene>
    <name evidence="2" type="ORF">RD149_14455</name>
</gene>
<sequence>MTTGAGMTGGRPVEESARTVVKLATIGPDGPTGTLQDENGLLPW</sequence>
<comment type="caution">
    <text evidence="2">The sequence shown here is derived from an EMBL/GenBank/DDBJ whole genome shotgun (WGS) entry which is preliminary data.</text>
</comment>
<dbReference type="Proteomes" id="UP001265083">
    <property type="component" value="Unassembled WGS sequence"/>
</dbReference>
<dbReference type="RefSeq" id="WP_310951006.1">
    <property type="nucleotide sequence ID" value="NZ_JAVLUS010000011.1"/>
</dbReference>
<evidence type="ECO:0000313" key="2">
    <source>
        <dbReference type="EMBL" id="MDS1114968.1"/>
    </source>
</evidence>
<dbReference type="EMBL" id="JAVLUS010000011">
    <property type="protein sequence ID" value="MDS1114968.1"/>
    <property type="molecule type" value="Genomic_DNA"/>
</dbReference>
<evidence type="ECO:0000256" key="1">
    <source>
        <dbReference type="SAM" id="MobiDB-lite"/>
    </source>
</evidence>
<accession>A0ABU2GU23</accession>
<organism evidence="2 3">
    <name type="scientific">Gordonia westfalica</name>
    <dbReference type="NCBI Taxonomy" id="158898"/>
    <lineage>
        <taxon>Bacteria</taxon>
        <taxon>Bacillati</taxon>
        <taxon>Actinomycetota</taxon>
        <taxon>Actinomycetes</taxon>
        <taxon>Mycobacteriales</taxon>
        <taxon>Gordoniaceae</taxon>
        <taxon>Gordonia</taxon>
    </lineage>
</organism>
<proteinExistence type="predicted"/>
<name>A0ABU2GU23_9ACTN</name>
<feature type="region of interest" description="Disordered" evidence="1">
    <location>
        <begin position="25"/>
        <end position="44"/>
    </location>
</feature>
<protein>
    <submittedName>
        <fullName evidence="2">Uncharacterized protein</fullName>
    </submittedName>
</protein>
<reference evidence="2 3" key="1">
    <citation type="submission" date="2023-08" db="EMBL/GenBank/DDBJ databases">
        <title>Bioegradation of LLDPE and BLDPE plastic by marine bacteria from coast plastic debris.</title>
        <authorList>
            <person name="Rong Z."/>
        </authorList>
    </citation>
    <scope>NUCLEOTIDE SEQUENCE [LARGE SCALE GENOMIC DNA]</scope>
    <source>
        <strain evidence="2 3">Z-2</strain>
    </source>
</reference>
<evidence type="ECO:0000313" key="3">
    <source>
        <dbReference type="Proteomes" id="UP001265083"/>
    </source>
</evidence>